<name>A0A4Z2I5M6_9TELE</name>
<organism evidence="1 2">
    <name type="scientific">Liparis tanakae</name>
    <name type="common">Tanaka's snailfish</name>
    <dbReference type="NCBI Taxonomy" id="230148"/>
    <lineage>
        <taxon>Eukaryota</taxon>
        <taxon>Metazoa</taxon>
        <taxon>Chordata</taxon>
        <taxon>Craniata</taxon>
        <taxon>Vertebrata</taxon>
        <taxon>Euteleostomi</taxon>
        <taxon>Actinopterygii</taxon>
        <taxon>Neopterygii</taxon>
        <taxon>Teleostei</taxon>
        <taxon>Neoteleostei</taxon>
        <taxon>Acanthomorphata</taxon>
        <taxon>Eupercaria</taxon>
        <taxon>Perciformes</taxon>
        <taxon>Cottioidei</taxon>
        <taxon>Cottales</taxon>
        <taxon>Liparidae</taxon>
        <taxon>Liparis</taxon>
    </lineage>
</organism>
<dbReference type="AlphaFoldDB" id="A0A4Z2I5M6"/>
<keyword evidence="2" id="KW-1185">Reference proteome</keyword>
<protein>
    <submittedName>
        <fullName evidence="1">Uncharacterized protein</fullName>
    </submittedName>
</protein>
<dbReference type="Proteomes" id="UP000314294">
    <property type="component" value="Unassembled WGS sequence"/>
</dbReference>
<dbReference type="EMBL" id="SRLO01000136">
    <property type="protein sequence ID" value="TNN72533.1"/>
    <property type="molecule type" value="Genomic_DNA"/>
</dbReference>
<gene>
    <name evidence="1" type="ORF">EYF80_017309</name>
</gene>
<evidence type="ECO:0000313" key="1">
    <source>
        <dbReference type="EMBL" id="TNN72533.1"/>
    </source>
</evidence>
<proteinExistence type="predicted"/>
<accession>A0A4Z2I5M6</accession>
<sequence>MKDCQQVDVCGEGGGLLEFGFGFAHPNVGRGAAARCDEQEETPTADCERLRGLPFKCLPNPGTLARVLRLPESHPTPLV</sequence>
<reference evidence="1 2" key="1">
    <citation type="submission" date="2019-03" db="EMBL/GenBank/DDBJ databases">
        <title>First draft genome of Liparis tanakae, snailfish: a comprehensive survey of snailfish specific genes.</title>
        <authorList>
            <person name="Kim W."/>
            <person name="Song I."/>
            <person name="Jeong J.-H."/>
            <person name="Kim D."/>
            <person name="Kim S."/>
            <person name="Ryu S."/>
            <person name="Song J.Y."/>
            <person name="Lee S.K."/>
        </authorList>
    </citation>
    <scope>NUCLEOTIDE SEQUENCE [LARGE SCALE GENOMIC DNA]</scope>
    <source>
        <tissue evidence="1">Muscle</tissue>
    </source>
</reference>
<comment type="caution">
    <text evidence="1">The sequence shown here is derived from an EMBL/GenBank/DDBJ whole genome shotgun (WGS) entry which is preliminary data.</text>
</comment>
<evidence type="ECO:0000313" key="2">
    <source>
        <dbReference type="Proteomes" id="UP000314294"/>
    </source>
</evidence>